<dbReference type="GO" id="GO:0050650">
    <property type="term" value="P:chondroitin sulfate proteoglycan biosynthetic process"/>
    <property type="evidence" value="ECO:0007669"/>
    <property type="project" value="TreeGrafter"/>
</dbReference>
<dbReference type="GO" id="GO:0030158">
    <property type="term" value="F:protein xylosyltransferase activity"/>
    <property type="evidence" value="ECO:0007669"/>
    <property type="project" value="InterPro"/>
</dbReference>
<evidence type="ECO:0000256" key="8">
    <source>
        <dbReference type="ARBA" id="ARBA00022968"/>
    </source>
</evidence>
<keyword evidence="8" id="KW-0735">Signal-anchor</keyword>
<evidence type="ECO:0000256" key="12">
    <source>
        <dbReference type="ARBA" id="ARBA00023157"/>
    </source>
</evidence>
<comment type="subcellular location">
    <subcellularLocation>
        <location evidence="2">Endoplasmic reticulum membrane</location>
        <topology evidence="2">Single-pass type II membrane protein</topology>
    </subcellularLocation>
    <subcellularLocation>
        <location evidence="1">Golgi apparatus membrane</location>
        <topology evidence="1">Single-pass type II membrane protein</topology>
    </subcellularLocation>
</comment>
<keyword evidence="9" id="KW-1133">Transmembrane helix</keyword>
<evidence type="ECO:0000313" key="16">
    <source>
        <dbReference type="Proteomes" id="UP000255024"/>
    </source>
</evidence>
<evidence type="ECO:0000256" key="10">
    <source>
        <dbReference type="ARBA" id="ARBA00023034"/>
    </source>
</evidence>
<keyword evidence="6" id="KW-0479">Metal-binding</keyword>
<dbReference type="GO" id="GO:0046872">
    <property type="term" value="F:metal ion binding"/>
    <property type="evidence" value="ECO:0007669"/>
    <property type="project" value="UniProtKB-KW"/>
</dbReference>
<evidence type="ECO:0000256" key="3">
    <source>
        <dbReference type="ARBA" id="ARBA00022676"/>
    </source>
</evidence>
<protein>
    <recommendedName>
        <fullName evidence="14">Peptide O-xylosyltransferase</fullName>
    </recommendedName>
</protein>
<reference evidence="15 16" key="1">
    <citation type="submission" date="2018-06" db="EMBL/GenBank/DDBJ databases">
        <authorList>
            <consortium name="Pathogen Informatics"/>
            <person name="Doyle S."/>
        </authorList>
    </citation>
    <scope>NUCLEOTIDE SEQUENCE [LARGE SCALE GENOMIC DNA]</scope>
    <source>
        <strain evidence="15 16">NCTC11179</strain>
    </source>
</reference>
<accession>A0A378RPM7</accession>
<evidence type="ECO:0000256" key="11">
    <source>
        <dbReference type="ARBA" id="ARBA00023136"/>
    </source>
</evidence>
<dbReference type="GO" id="GO:0015012">
    <property type="term" value="P:heparan sulfate proteoglycan biosynthetic process"/>
    <property type="evidence" value="ECO:0007669"/>
    <property type="project" value="TreeGrafter"/>
</dbReference>
<keyword evidence="12" id="KW-1015">Disulfide bond</keyword>
<evidence type="ECO:0000313" key="15">
    <source>
        <dbReference type="EMBL" id="STZ28658.1"/>
    </source>
</evidence>
<dbReference type="InterPro" id="IPR043538">
    <property type="entry name" value="XYLT"/>
</dbReference>
<evidence type="ECO:0000256" key="1">
    <source>
        <dbReference type="ARBA" id="ARBA00004323"/>
    </source>
</evidence>
<dbReference type="Pfam" id="PF02485">
    <property type="entry name" value="Branch"/>
    <property type="match status" value="1"/>
</dbReference>
<dbReference type="PANTHER" id="PTHR46025:SF3">
    <property type="entry name" value="XYLOSYLTRANSFERASE OXT"/>
    <property type="match status" value="1"/>
</dbReference>
<keyword evidence="13" id="KW-0325">Glycoprotein</keyword>
<keyword evidence="11" id="KW-0472">Membrane</keyword>
<dbReference type="InterPro" id="IPR003406">
    <property type="entry name" value="Glyco_trans_14"/>
</dbReference>
<keyword evidence="5" id="KW-0812">Transmembrane</keyword>
<sequence>MNNLVNQTGDLNVFYIVQAHTNPEQLKRLIDRLYAPNVHFLIHIDLKSDLVPFQSICVGEHIRFIENRVNCIWGDFSQVQATLNLIKEVAEYQPSPFDRVVLISGQDYPLQPAATIQDFYEKHRAIDFVEKFVAQDVHPRPYLNFRGFKVNKSDKRGDYVIFKKNKISGLYKSIFKGCFKFSYLKYLFIQKELDPSIVFYKGSSWWALRYDTLDKIMNLYQENYAEYYYFFQTSFCADEYFFQTLLTEVMKKDLSVQVEGVLTFVDWDRKGVPLPVTFSMEDCELLKQAASKGYLYARKFNPQRDGQILTWLDQELLTDER</sequence>
<keyword evidence="3" id="KW-0328">Glycosyltransferase</keyword>
<dbReference type="EMBL" id="UGQL01000001">
    <property type="protein sequence ID" value="STZ28658.1"/>
    <property type="molecule type" value="Genomic_DNA"/>
</dbReference>
<evidence type="ECO:0000256" key="2">
    <source>
        <dbReference type="ARBA" id="ARBA00004648"/>
    </source>
</evidence>
<proteinExistence type="predicted"/>
<evidence type="ECO:0000256" key="9">
    <source>
        <dbReference type="ARBA" id="ARBA00022989"/>
    </source>
</evidence>
<evidence type="ECO:0000256" key="4">
    <source>
        <dbReference type="ARBA" id="ARBA00022679"/>
    </source>
</evidence>
<dbReference type="RefSeq" id="WP_115091563.1">
    <property type="nucleotide sequence ID" value="NZ_CP068107.1"/>
</dbReference>
<evidence type="ECO:0000256" key="14">
    <source>
        <dbReference type="ARBA" id="ARBA00042865"/>
    </source>
</evidence>
<dbReference type="Proteomes" id="UP000255024">
    <property type="component" value="Unassembled WGS sequence"/>
</dbReference>
<dbReference type="GO" id="GO:0016020">
    <property type="term" value="C:membrane"/>
    <property type="evidence" value="ECO:0007669"/>
    <property type="project" value="InterPro"/>
</dbReference>
<dbReference type="PANTHER" id="PTHR46025">
    <property type="entry name" value="XYLOSYLTRANSFERASE OXT"/>
    <property type="match status" value="1"/>
</dbReference>
<organism evidence="15 16">
    <name type="scientific">Myroides odoratus</name>
    <name type="common">Flavobacterium odoratum</name>
    <dbReference type="NCBI Taxonomy" id="256"/>
    <lineage>
        <taxon>Bacteria</taxon>
        <taxon>Pseudomonadati</taxon>
        <taxon>Bacteroidota</taxon>
        <taxon>Flavobacteriia</taxon>
        <taxon>Flavobacteriales</taxon>
        <taxon>Flavobacteriaceae</taxon>
        <taxon>Myroides</taxon>
    </lineage>
</organism>
<evidence type="ECO:0000256" key="13">
    <source>
        <dbReference type="ARBA" id="ARBA00023180"/>
    </source>
</evidence>
<dbReference type="AlphaFoldDB" id="A0A378RPM7"/>
<gene>
    <name evidence="15" type="ORF">NCTC11179_02220</name>
</gene>
<evidence type="ECO:0000256" key="7">
    <source>
        <dbReference type="ARBA" id="ARBA00022824"/>
    </source>
</evidence>
<keyword evidence="10" id="KW-0333">Golgi apparatus</keyword>
<evidence type="ECO:0000256" key="6">
    <source>
        <dbReference type="ARBA" id="ARBA00022723"/>
    </source>
</evidence>
<keyword evidence="4" id="KW-0808">Transferase</keyword>
<keyword evidence="16" id="KW-1185">Reference proteome</keyword>
<name>A0A378RPM7_MYROD</name>
<keyword evidence="7" id="KW-0256">Endoplasmic reticulum</keyword>
<evidence type="ECO:0000256" key="5">
    <source>
        <dbReference type="ARBA" id="ARBA00022692"/>
    </source>
</evidence>